<dbReference type="PANTHER" id="PTHR30620">
    <property type="entry name" value="PERIPLASMIC BETA-GLUCOSIDASE-RELATED"/>
    <property type="match status" value="1"/>
</dbReference>
<dbReference type="PANTHER" id="PTHR30620:SF16">
    <property type="entry name" value="LYSOSOMAL BETA GLUCOSIDASE"/>
    <property type="match status" value="1"/>
</dbReference>
<dbReference type="GO" id="GO:0008422">
    <property type="term" value="F:beta-glucosidase activity"/>
    <property type="evidence" value="ECO:0007669"/>
    <property type="project" value="UniProtKB-EC"/>
</dbReference>
<dbReference type="Pfam" id="PF01915">
    <property type="entry name" value="Glyco_hydro_3_C"/>
    <property type="match status" value="1"/>
</dbReference>
<protein>
    <recommendedName>
        <fullName evidence="3">beta-glucosidase</fullName>
        <ecNumber evidence="3">3.2.1.21</ecNumber>
    </recommendedName>
</protein>
<evidence type="ECO:0000256" key="6">
    <source>
        <dbReference type="ARBA" id="ARBA00023295"/>
    </source>
</evidence>
<keyword evidence="9" id="KW-1185">Reference proteome</keyword>
<dbReference type="GO" id="GO:0009251">
    <property type="term" value="P:glucan catabolic process"/>
    <property type="evidence" value="ECO:0007669"/>
    <property type="project" value="TreeGrafter"/>
</dbReference>
<reference evidence="8" key="1">
    <citation type="submission" date="2019-10" db="EMBL/GenBank/DDBJ databases">
        <authorList>
            <person name="Zhang R."/>
            <person name="Pan Y."/>
            <person name="Wang J."/>
            <person name="Ma R."/>
            <person name="Yu S."/>
        </authorList>
    </citation>
    <scope>NUCLEOTIDE SEQUENCE</scope>
    <source>
        <strain evidence="8">LA-IB0</strain>
        <tissue evidence="8">Leaf</tissue>
    </source>
</reference>
<dbReference type="EC" id="3.2.1.21" evidence="3"/>
<evidence type="ECO:0000256" key="1">
    <source>
        <dbReference type="ARBA" id="ARBA00000448"/>
    </source>
</evidence>
<gene>
    <name evidence="8" type="ORF">BUALT_Bualt11G0099200</name>
</gene>
<keyword evidence="4" id="KW-0732">Signal</keyword>
<comment type="catalytic activity">
    <reaction evidence="1">
        <text>Hydrolysis of terminal, non-reducing beta-D-glucosyl residues with release of beta-D-glucose.</text>
        <dbReference type="EC" id="3.2.1.21"/>
    </reaction>
</comment>
<dbReference type="AlphaFoldDB" id="A0AAV6WV92"/>
<dbReference type="InterPro" id="IPR002772">
    <property type="entry name" value="Glyco_hydro_3_C"/>
</dbReference>
<keyword evidence="6" id="KW-0326">Glycosidase</keyword>
<evidence type="ECO:0000256" key="4">
    <source>
        <dbReference type="ARBA" id="ARBA00022729"/>
    </source>
</evidence>
<keyword evidence="5" id="KW-0378">Hydrolase</keyword>
<comment type="caution">
    <text evidence="8">The sequence shown here is derived from an EMBL/GenBank/DDBJ whole genome shotgun (WGS) entry which is preliminary data.</text>
</comment>
<dbReference type="InterPro" id="IPR036881">
    <property type="entry name" value="Glyco_hydro_3_C_sf"/>
</dbReference>
<dbReference type="InterPro" id="IPR051915">
    <property type="entry name" value="Cellulose_Degrad_GH3"/>
</dbReference>
<proteinExistence type="inferred from homology"/>
<evidence type="ECO:0000256" key="2">
    <source>
        <dbReference type="ARBA" id="ARBA00005336"/>
    </source>
</evidence>
<organism evidence="8 9">
    <name type="scientific">Buddleja alternifolia</name>
    <dbReference type="NCBI Taxonomy" id="168488"/>
    <lineage>
        <taxon>Eukaryota</taxon>
        <taxon>Viridiplantae</taxon>
        <taxon>Streptophyta</taxon>
        <taxon>Embryophyta</taxon>
        <taxon>Tracheophyta</taxon>
        <taxon>Spermatophyta</taxon>
        <taxon>Magnoliopsida</taxon>
        <taxon>eudicotyledons</taxon>
        <taxon>Gunneridae</taxon>
        <taxon>Pentapetalae</taxon>
        <taxon>asterids</taxon>
        <taxon>lamiids</taxon>
        <taxon>Lamiales</taxon>
        <taxon>Scrophulariaceae</taxon>
        <taxon>Buddlejeae</taxon>
        <taxon>Buddleja</taxon>
    </lineage>
</organism>
<dbReference type="Gene3D" id="3.40.50.1700">
    <property type="entry name" value="Glycoside hydrolase family 3 C-terminal domain"/>
    <property type="match status" value="1"/>
</dbReference>
<feature type="domain" description="Glycoside hydrolase family 3 C-terminal" evidence="7">
    <location>
        <begin position="137"/>
        <end position="197"/>
    </location>
</feature>
<evidence type="ECO:0000256" key="3">
    <source>
        <dbReference type="ARBA" id="ARBA00012744"/>
    </source>
</evidence>
<accession>A0AAV6WV92</accession>
<dbReference type="Proteomes" id="UP000826271">
    <property type="component" value="Unassembled WGS sequence"/>
</dbReference>
<evidence type="ECO:0000256" key="5">
    <source>
        <dbReference type="ARBA" id="ARBA00022801"/>
    </source>
</evidence>
<evidence type="ECO:0000259" key="7">
    <source>
        <dbReference type="Pfam" id="PF01915"/>
    </source>
</evidence>
<sequence>MIYGIDSVHGIIVCTWLLFFLTMSDLGRLAKHHSHQSSCSSTTATTPPSFTTTTPFLRDVADASRHRIPFLKPLPPPQSLTTAQVRPAITSAGSVRCQLRVCKIDPDPIGAINAGIDMVSVHIKNTTYIYINMSIRSTKCVVVLISSRPLVVEPYLSSMDALMAAWLRTEGQGVNNVLFGDYGFTGKLPRTWFKTEINYQ</sequence>
<name>A0AAV6WV92_9LAMI</name>
<dbReference type="SUPFAM" id="SSF52279">
    <property type="entry name" value="Beta-D-glucan exohydrolase, C-terminal domain"/>
    <property type="match status" value="1"/>
</dbReference>
<comment type="similarity">
    <text evidence="2">Belongs to the glycosyl hydrolase 3 family.</text>
</comment>
<evidence type="ECO:0000313" key="9">
    <source>
        <dbReference type="Proteomes" id="UP000826271"/>
    </source>
</evidence>
<evidence type="ECO:0000313" key="8">
    <source>
        <dbReference type="EMBL" id="KAG8374133.1"/>
    </source>
</evidence>
<dbReference type="EMBL" id="WHWC01000011">
    <property type="protein sequence ID" value="KAG8374133.1"/>
    <property type="molecule type" value="Genomic_DNA"/>
</dbReference>